<evidence type="ECO:0000256" key="10">
    <source>
        <dbReference type="ARBA" id="ARBA00022989"/>
    </source>
</evidence>
<feature type="domain" description="Gnk2-homologous" evidence="16">
    <location>
        <begin position="118"/>
        <end position="226"/>
    </location>
</feature>
<evidence type="ECO:0000256" key="13">
    <source>
        <dbReference type="ARBA" id="ARBA00023180"/>
    </source>
</evidence>
<evidence type="ECO:0000313" key="18">
    <source>
        <dbReference type="Proteomes" id="UP001630127"/>
    </source>
</evidence>
<keyword evidence="11 14" id="KW-0472">Membrane</keyword>
<reference evidence="17 18" key="1">
    <citation type="submission" date="2024-11" db="EMBL/GenBank/DDBJ databases">
        <title>A near-complete genome assembly of Cinchona calisaya.</title>
        <authorList>
            <person name="Lian D.C."/>
            <person name="Zhao X.W."/>
            <person name="Wei L."/>
        </authorList>
    </citation>
    <scope>NUCLEOTIDE SEQUENCE [LARGE SCALE GENOMIC DNA]</scope>
    <source>
        <tissue evidence="17">Nenye</tissue>
    </source>
</reference>
<evidence type="ECO:0000256" key="1">
    <source>
        <dbReference type="ARBA" id="ARBA00004167"/>
    </source>
</evidence>
<dbReference type="Gene3D" id="3.30.430.20">
    <property type="entry name" value="Gnk2 domain, C-X8-C-X2-C motif"/>
    <property type="match status" value="2"/>
</dbReference>
<dbReference type="CDD" id="cd23509">
    <property type="entry name" value="Gnk2-like"/>
    <property type="match status" value="2"/>
</dbReference>
<organism evidence="17 18">
    <name type="scientific">Cinchona calisaya</name>
    <dbReference type="NCBI Taxonomy" id="153742"/>
    <lineage>
        <taxon>Eukaryota</taxon>
        <taxon>Viridiplantae</taxon>
        <taxon>Streptophyta</taxon>
        <taxon>Embryophyta</taxon>
        <taxon>Tracheophyta</taxon>
        <taxon>Spermatophyta</taxon>
        <taxon>Magnoliopsida</taxon>
        <taxon>eudicotyledons</taxon>
        <taxon>Gunneridae</taxon>
        <taxon>Pentapetalae</taxon>
        <taxon>asterids</taxon>
        <taxon>lamiids</taxon>
        <taxon>Gentianales</taxon>
        <taxon>Rubiaceae</taxon>
        <taxon>Cinchonoideae</taxon>
        <taxon>Cinchoneae</taxon>
        <taxon>Cinchona</taxon>
    </lineage>
</organism>
<evidence type="ECO:0000256" key="5">
    <source>
        <dbReference type="ARBA" id="ARBA00022729"/>
    </source>
</evidence>
<dbReference type="FunFam" id="3.30.200.20:FF:000727">
    <property type="entry name" value="Cysteine-rich RLK (RECEPTOR-like protein kinase) 23"/>
    <property type="match status" value="1"/>
</dbReference>
<dbReference type="InterPro" id="IPR001245">
    <property type="entry name" value="Ser-Thr/Tyr_kinase_cat_dom"/>
</dbReference>
<feature type="domain" description="Gnk2-homologous" evidence="16">
    <location>
        <begin position="6"/>
        <end position="112"/>
    </location>
</feature>
<evidence type="ECO:0000256" key="12">
    <source>
        <dbReference type="ARBA" id="ARBA00023170"/>
    </source>
</evidence>
<dbReference type="InterPro" id="IPR002902">
    <property type="entry name" value="GNK2"/>
</dbReference>
<dbReference type="InterPro" id="IPR000719">
    <property type="entry name" value="Prot_kinase_dom"/>
</dbReference>
<evidence type="ECO:0000256" key="2">
    <source>
        <dbReference type="ARBA" id="ARBA00022527"/>
    </source>
</evidence>
<keyword evidence="10 14" id="KW-1133">Transmembrane helix</keyword>
<dbReference type="EMBL" id="JBJUIK010000007">
    <property type="protein sequence ID" value="KAL3522069.1"/>
    <property type="molecule type" value="Genomic_DNA"/>
</dbReference>
<dbReference type="SUPFAM" id="SSF56112">
    <property type="entry name" value="Protein kinase-like (PK-like)"/>
    <property type="match status" value="1"/>
</dbReference>
<dbReference type="PROSITE" id="PS51473">
    <property type="entry name" value="GNK2"/>
    <property type="match status" value="2"/>
</dbReference>
<dbReference type="PANTHER" id="PTHR27002:SF1050">
    <property type="entry name" value="CYSTEINE-RICH RECEPTOR-LIKE PROTEIN KINASE 5"/>
    <property type="match status" value="1"/>
</dbReference>
<evidence type="ECO:0000256" key="7">
    <source>
        <dbReference type="ARBA" id="ARBA00022741"/>
    </source>
</evidence>
<evidence type="ECO:0000313" key="17">
    <source>
        <dbReference type="EMBL" id="KAL3522069.1"/>
    </source>
</evidence>
<gene>
    <name evidence="17" type="ORF">ACH5RR_014903</name>
</gene>
<dbReference type="Pfam" id="PF01657">
    <property type="entry name" value="Stress-antifung"/>
    <property type="match status" value="2"/>
</dbReference>
<evidence type="ECO:0000256" key="8">
    <source>
        <dbReference type="ARBA" id="ARBA00022777"/>
    </source>
</evidence>
<evidence type="ECO:0000256" key="4">
    <source>
        <dbReference type="ARBA" id="ARBA00022692"/>
    </source>
</evidence>
<keyword evidence="7" id="KW-0547">Nucleotide-binding</keyword>
<feature type="domain" description="Protein kinase" evidence="15">
    <location>
        <begin position="330"/>
        <end position="422"/>
    </location>
</feature>
<evidence type="ECO:0000256" key="14">
    <source>
        <dbReference type="SAM" id="Phobius"/>
    </source>
</evidence>
<dbReference type="PANTHER" id="PTHR27002">
    <property type="entry name" value="RECEPTOR-LIKE SERINE/THREONINE-PROTEIN KINASE SD1-8"/>
    <property type="match status" value="1"/>
</dbReference>
<dbReference type="PROSITE" id="PS50011">
    <property type="entry name" value="PROTEIN_KINASE_DOM"/>
    <property type="match status" value="1"/>
</dbReference>
<dbReference type="FunFam" id="3.30.430.20:FF:000002">
    <property type="entry name" value="Cysteine-rich receptor-like protein kinase 10"/>
    <property type="match status" value="1"/>
</dbReference>
<keyword evidence="18" id="KW-1185">Reference proteome</keyword>
<sequence length="422" mass="47160">MRLSNANYLGVYCEGSTYDPNSTTGSNYKTSLNSTLSVLPSFASHETTNGFYNFFNPGVFNGQFLCRGDVNTDVCERCVANASLEILQKCPDQKTATIWLDDCLLRYSNESMFFRTDQNIIFSMWNTQNASDPDRFNQVLGDMMDKIASQAANDRSGKKFAVEEANYSPFQKKIYALGQCTPDVSSDNCESCLRNCIGNIRRCCNDRQGGRVLFPSCNIRYEVYKFYNSVTPAPEPATIFPLSPPPPPPPTSASTKGKSQLSLQVTIGIVISTILSLMLLVTIFVFLKRRSRRAYDANMQETIDQAGILNIDPDSLKYSLSEIQIATNYFSVNNKIGEGGFGPVYKGTLPNGQDIAVKRLSTRSGQGVEEFKNEIVVVAKLRHNNLARLLGFCLHGVEKTLIYEFVPNKSLDYFLFGWYLTQ</sequence>
<feature type="transmembrane region" description="Helical" evidence="14">
    <location>
        <begin position="261"/>
        <end position="287"/>
    </location>
</feature>
<keyword evidence="13" id="KW-0325">Glycoprotein</keyword>
<dbReference type="GO" id="GO:0004674">
    <property type="term" value="F:protein serine/threonine kinase activity"/>
    <property type="evidence" value="ECO:0007669"/>
    <property type="project" value="UniProtKB-KW"/>
</dbReference>
<dbReference type="GO" id="GO:0016020">
    <property type="term" value="C:membrane"/>
    <property type="evidence" value="ECO:0007669"/>
    <property type="project" value="UniProtKB-SubCell"/>
</dbReference>
<name>A0ABD2ZRL3_9GENT</name>
<accession>A0ABD2ZRL3</accession>
<evidence type="ECO:0000259" key="15">
    <source>
        <dbReference type="PROSITE" id="PS50011"/>
    </source>
</evidence>
<proteinExistence type="predicted"/>
<evidence type="ECO:0000259" key="16">
    <source>
        <dbReference type="PROSITE" id="PS51473"/>
    </source>
</evidence>
<dbReference type="InterPro" id="IPR011009">
    <property type="entry name" value="Kinase-like_dom_sf"/>
</dbReference>
<keyword evidence="3" id="KW-0808">Transferase</keyword>
<dbReference type="Gene3D" id="3.30.200.20">
    <property type="entry name" value="Phosphorylase Kinase, domain 1"/>
    <property type="match status" value="1"/>
</dbReference>
<comment type="subcellular location">
    <subcellularLocation>
        <location evidence="1">Membrane</location>
        <topology evidence="1">Single-pass membrane protein</topology>
    </subcellularLocation>
</comment>
<dbReference type="InterPro" id="IPR038408">
    <property type="entry name" value="GNK2_sf"/>
</dbReference>
<keyword evidence="6" id="KW-0677">Repeat</keyword>
<keyword evidence="4 14" id="KW-0812">Transmembrane</keyword>
<evidence type="ECO:0000256" key="11">
    <source>
        <dbReference type="ARBA" id="ARBA00023136"/>
    </source>
</evidence>
<comment type="caution">
    <text evidence="17">The sequence shown here is derived from an EMBL/GenBank/DDBJ whole genome shotgun (WGS) entry which is preliminary data.</text>
</comment>
<keyword evidence="12" id="KW-0675">Receptor</keyword>
<evidence type="ECO:0000256" key="9">
    <source>
        <dbReference type="ARBA" id="ARBA00022840"/>
    </source>
</evidence>
<dbReference type="Proteomes" id="UP001630127">
    <property type="component" value="Unassembled WGS sequence"/>
</dbReference>
<dbReference type="Pfam" id="PF07714">
    <property type="entry name" value="PK_Tyr_Ser-Thr"/>
    <property type="match status" value="1"/>
</dbReference>
<dbReference type="GO" id="GO:0005524">
    <property type="term" value="F:ATP binding"/>
    <property type="evidence" value="ECO:0007669"/>
    <property type="project" value="UniProtKB-KW"/>
</dbReference>
<dbReference type="AlphaFoldDB" id="A0ABD2ZRL3"/>
<keyword evidence="2" id="KW-0723">Serine/threonine-protein kinase</keyword>
<keyword evidence="9" id="KW-0067">ATP-binding</keyword>
<keyword evidence="5" id="KW-0732">Signal</keyword>
<evidence type="ECO:0008006" key="19">
    <source>
        <dbReference type="Google" id="ProtNLM"/>
    </source>
</evidence>
<protein>
    <recommendedName>
        <fullName evidence="19">Cysteine-rich receptor-like protein kinase</fullName>
    </recommendedName>
</protein>
<evidence type="ECO:0000256" key="3">
    <source>
        <dbReference type="ARBA" id="ARBA00022679"/>
    </source>
</evidence>
<evidence type="ECO:0000256" key="6">
    <source>
        <dbReference type="ARBA" id="ARBA00022737"/>
    </source>
</evidence>
<keyword evidence="8" id="KW-0418">Kinase</keyword>